<feature type="compositionally biased region" description="Basic residues" evidence="1">
    <location>
        <begin position="276"/>
        <end position="299"/>
    </location>
</feature>
<feature type="non-terminal residue" evidence="2">
    <location>
        <position position="345"/>
    </location>
</feature>
<keyword evidence="2" id="KW-0808">Transferase</keyword>
<evidence type="ECO:0000313" key="2">
    <source>
        <dbReference type="EMBL" id="CAA9415880.1"/>
    </source>
</evidence>
<feature type="compositionally biased region" description="Gly residues" evidence="1">
    <location>
        <begin position="303"/>
        <end position="326"/>
    </location>
</feature>
<dbReference type="EMBL" id="CADCUS010000342">
    <property type="protein sequence ID" value="CAA9415880.1"/>
    <property type="molecule type" value="Genomic_DNA"/>
</dbReference>
<gene>
    <name evidence="2" type="ORF">AVDCRST_MAG66-2313</name>
</gene>
<feature type="compositionally biased region" description="Basic residues" evidence="1">
    <location>
        <begin position="335"/>
        <end position="345"/>
    </location>
</feature>
<feature type="compositionally biased region" description="Basic residues" evidence="1">
    <location>
        <begin position="196"/>
        <end position="206"/>
    </location>
</feature>
<evidence type="ECO:0000256" key="1">
    <source>
        <dbReference type="SAM" id="MobiDB-lite"/>
    </source>
</evidence>
<sequence>EAGDRLPLRPHRPPRRHQPLHRGPGGRARRAAPAHDADQRRAAAAAAARPPAAPGGLADGAGRAVRGAAGQRARPGRRVQPDADDGLVGAPLQARPHRARPHLLPPRHAAAGPARSRPRPVAGLPPGLVAAAAAAGPGRRRRHRLAHHGGGDRRAPADAAAGHGGAQRRRPAARRAGDPGAAAGLHGLVHALQERRHPRAGHRAAARPRAAPDEPRARRRAGPPDRAGAVRTAGVPRRCLRRGVRRGPARRHRARHRLPRRGFRHPAGGGDERGHAGGRQRHPGVPRGRRGRRRVRGPRRPGGLRGRGPGAGRPGGARGARGGLPRPGGHLHLGGVRRHPPRPAH</sequence>
<feature type="compositionally biased region" description="Low complexity" evidence="1">
    <location>
        <begin position="178"/>
        <end position="191"/>
    </location>
</feature>
<proteinExistence type="predicted"/>
<feature type="compositionally biased region" description="Low complexity" evidence="1">
    <location>
        <begin position="42"/>
        <end position="73"/>
    </location>
</feature>
<feature type="compositionally biased region" description="Basic residues" evidence="1">
    <location>
        <begin position="238"/>
        <end position="264"/>
    </location>
</feature>
<feature type="compositionally biased region" description="Low complexity" evidence="1">
    <location>
        <begin position="224"/>
        <end position="237"/>
    </location>
</feature>
<dbReference type="AlphaFoldDB" id="A0A6J4PPN1"/>
<organism evidence="2">
    <name type="scientific">uncultured Pseudonocardia sp</name>
    <dbReference type="NCBI Taxonomy" id="211455"/>
    <lineage>
        <taxon>Bacteria</taxon>
        <taxon>Bacillati</taxon>
        <taxon>Actinomycetota</taxon>
        <taxon>Actinomycetes</taxon>
        <taxon>Pseudonocardiales</taxon>
        <taxon>Pseudonocardiaceae</taxon>
        <taxon>Pseudonocardia</taxon>
        <taxon>environmental samples</taxon>
    </lineage>
</organism>
<feature type="compositionally biased region" description="Basic residues" evidence="1">
    <location>
        <begin position="138"/>
        <end position="147"/>
    </location>
</feature>
<feature type="compositionally biased region" description="Basic residues" evidence="1">
    <location>
        <begin position="8"/>
        <end position="20"/>
    </location>
</feature>
<dbReference type="GO" id="GO:0016740">
    <property type="term" value="F:transferase activity"/>
    <property type="evidence" value="ECO:0007669"/>
    <property type="project" value="UniProtKB-KW"/>
</dbReference>
<reference evidence="2" key="1">
    <citation type="submission" date="2020-02" db="EMBL/GenBank/DDBJ databases">
        <authorList>
            <person name="Meier V. D."/>
        </authorList>
    </citation>
    <scope>NUCLEOTIDE SEQUENCE</scope>
    <source>
        <strain evidence="2">AVDCRST_MAG66</strain>
    </source>
</reference>
<protein>
    <submittedName>
        <fullName evidence="2">Glycosyltransferase</fullName>
    </submittedName>
</protein>
<feature type="compositionally biased region" description="Low complexity" evidence="1">
    <location>
        <begin position="106"/>
        <end position="137"/>
    </location>
</feature>
<feature type="region of interest" description="Disordered" evidence="1">
    <location>
        <begin position="1"/>
        <end position="345"/>
    </location>
</feature>
<accession>A0A6J4PPN1</accession>
<feature type="non-terminal residue" evidence="2">
    <location>
        <position position="1"/>
    </location>
</feature>
<name>A0A6J4PPN1_9PSEU</name>